<dbReference type="PROSITE" id="PS50887">
    <property type="entry name" value="GGDEF"/>
    <property type="match status" value="1"/>
</dbReference>
<dbReference type="EC" id="2.7.7.65" evidence="3"/>
<dbReference type="GeneID" id="23112748"/>
<dbReference type="InterPro" id="IPR000700">
    <property type="entry name" value="PAS-assoc_C"/>
</dbReference>
<dbReference type="SMART" id="SM00267">
    <property type="entry name" value="GGDEF"/>
    <property type="match status" value="1"/>
</dbReference>
<dbReference type="Pfam" id="PF08447">
    <property type="entry name" value="PAS_3"/>
    <property type="match status" value="2"/>
</dbReference>
<dbReference type="RefSeq" id="WP_002574984.1">
    <property type="nucleotide sequence ID" value="NZ_CACRTF010000020.1"/>
</dbReference>
<dbReference type="InterPro" id="IPR001610">
    <property type="entry name" value="PAC"/>
</dbReference>
<evidence type="ECO:0000259" key="1">
    <source>
        <dbReference type="PROSITE" id="PS50113"/>
    </source>
</evidence>
<dbReference type="InterPro" id="IPR043128">
    <property type="entry name" value="Rev_trsase/Diguanyl_cyclase"/>
</dbReference>
<gene>
    <name evidence="3" type="primary">yegE_2</name>
    <name evidence="3" type="ORF">CBLFYP116_05300</name>
</gene>
<name>A0A6N2XQQ1_9FIRM</name>
<proteinExistence type="predicted"/>
<feature type="domain" description="PAC" evidence="1">
    <location>
        <begin position="207"/>
        <end position="259"/>
    </location>
</feature>
<dbReference type="PANTHER" id="PTHR44757">
    <property type="entry name" value="DIGUANYLATE CYCLASE DGCP"/>
    <property type="match status" value="1"/>
</dbReference>
<dbReference type="NCBIfam" id="TIGR00229">
    <property type="entry name" value="sensory_box"/>
    <property type="match status" value="1"/>
</dbReference>
<dbReference type="Pfam" id="PF00990">
    <property type="entry name" value="GGDEF"/>
    <property type="match status" value="1"/>
</dbReference>
<keyword evidence="3" id="KW-0808">Transferase</keyword>
<evidence type="ECO:0000313" key="3">
    <source>
        <dbReference type="EMBL" id="VYT55910.1"/>
    </source>
</evidence>
<reference evidence="3" key="1">
    <citation type="submission" date="2019-11" db="EMBL/GenBank/DDBJ databases">
        <authorList>
            <person name="Feng L."/>
        </authorList>
    </citation>
    <scope>NUCLEOTIDE SEQUENCE</scope>
    <source>
        <strain evidence="3">CbolteaeLFYP116</strain>
    </source>
</reference>
<feature type="domain" description="GGDEF" evidence="2">
    <location>
        <begin position="288"/>
        <end position="428"/>
    </location>
</feature>
<dbReference type="SMART" id="SM00086">
    <property type="entry name" value="PAC"/>
    <property type="match status" value="2"/>
</dbReference>
<dbReference type="CDD" id="cd01949">
    <property type="entry name" value="GGDEF"/>
    <property type="match status" value="1"/>
</dbReference>
<dbReference type="InterPro" id="IPR000160">
    <property type="entry name" value="GGDEF_dom"/>
</dbReference>
<dbReference type="InterPro" id="IPR029787">
    <property type="entry name" value="Nucleotide_cyclase"/>
</dbReference>
<protein>
    <submittedName>
        <fullName evidence="3">Putative diguanylate cyclase YegE</fullName>
        <ecNumber evidence="3">2.7.7.65</ecNumber>
    </submittedName>
</protein>
<dbReference type="SUPFAM" id="SSF55785">
    <property type="entry name" value="PYP-like sensor domain (PAS domain)"/>
    <property type="match status" value="2"/>
</dbReference>
<dbReference type="NCBIfam" id="TIGR00254">
    <property type="entry name" value="GGDEF"/>
    <property type="match status" value="1"/>
</dbReference>
<dbReference type="InterPro" id="IPR000014">
    <property type="entry name" value="PAS"/>
</dbReference>
<dbReference type="SUPFAM" id="SSF55073">
    <property type="entry name" value="Nucleotide cyclase"/>
    <property type="match status" value="1"/>
</dbReference>
<dbReference type="PROSITE" id="PS50113">
    <property type="entry name" value="PAC"/>
    <property type="match status" value="1"/>
</dbReference>
<dbReference type="CDD" id="cd00130">
    <property type="entry name" value="PAS"/>
    <property type="match status" value="2"/>
</dbReference>
<dbReference type="InterPro" id="IPR013655">
    <property type="entry name" value="PAS_fold_3"/>
</dbReference>
<accession>A0A6N2XQQ1</accession>
<dbReference type="InterPro" id="IPR035965">
    <property type="entry name" value="PAS-like_dom_sf"/>
</dbReference>
<dbReference type="PANTHER" id="PTHR44757:SF2">
    <property type="entry name" value="BIOFILM ARCHITECTURE MAINTENANCE PROTEIN MBAA"/>
    <property type="match status" value="1"/>
</dbReference>
<dbReference type="GO" id="GO:0052621">
    <property type="term" value="F:diguanylate cyclase activity"/>
    <property type="evidence" value="ECO:0007669"/>
    <property type="project" value="UniProtKB-EC"/>
</dbReference>
<organism evidence="3">
    <name type="scientific">Enterocloster bolteae</name>
    <dbReference type="NCBI Taxonomy" id="208479"/>
    <lineage>
        <taxon>Bacteria</taxon>
        <taxon>Bacillati</taxon>
        <taxon>Bacillota</taxon>
        <taxon>Clostridia</taxon>
        <taxon>Lachnospirales</taxon>
        <taxon>Lachnospiraceae</taxon>
        <taxon>Enterocloster</taxon>
    </lineage>
</organism>
<sequence>MIETKEIMSREAVTGGIFECRYDESLTLTQADNSLFRLLGMNAGSLTSGTPISFLDRICAEDRPIFLEKIRYQLSRSRVFMSELHIMTSNGQLRWIHICGELLTEQESPLLHCIFHDVTDARDRQERLAIESQIYDIILSQTQDIIFELDCLTRDIYYSPTFEKKFGYQIPVRGFPDSMFATDIIHEKDKIPLRSCFQSILAGQDQMQCEYRLKHRNGRYLWVSVNATAIRDLRGRLLKIVGIISDINEQKEEILRAKKDALLDPLTSLLNRRECIRRIEAYTRTEEEMGALILIDIDNFKSINDTNGHLFGDKVLVDLAAALRLAFRRNDITARIGGDEFIAFMPHIHVHGDVVPKLETILYSLSRCAKTGGKEETAPEPDDAVTFSIGVSFYPDHGKDFSSLFEKADAAMYHAKRRGKNQYYIYKEDAPQAYDS</sequence>
<dbReference type="EMBL" id="CACRTF010000020">
    <property type="protein sequence ID" value="VYT55910.1"/>
    <property type="molecule type" value="Genomic_DNA"/>
</dbReference>
<dbReference type="InterPro" id="IPR052155">
    <property type="entry name" value="Biofilm_reg_signaling"/>
</dbReference>
<dbReference type="Gene3D" id="3.30.70.270">
    <property type="match status" value="1"/>
</dbReference>
<evidence type="ECO:0000259" key="2">
    <source>
        <dbReference type="PROSITE" id="PS50887"/>
    </source>
</evidence>
<keyword evidence="3" id="KW-0548">Nucleotidyltransferase</keyword>
<dbReference type="Gene3D" id="3.30.450.20">
    <property type="entry name" value="PAS domain"/>
    <property type="match status" value="2"/>
</dbReference>
<dbReference type="AlphaFoldDB" id="A0A6N2XQQ1"/>